<dbReference type="PANTHER" id="PTHR23355">
    <property type="entry name" value="RIBONUCLEASE"/>
    <property type="match status" value="1"/>
</dbReference>
<evidence type="ECO:0000256" key="7">
    <source>
        <dbReference type="ARBA" id="ARBA00022884"/>
    </source>
</evidence>
<dbReference type="InterPro" id="IPR004476">
    <property type="entry name" value="RNase_II/RNase_R"/>
</dbReference>
<reference evidence="11 12" key="1">
    <citation type="submission" date="2016-12" db="EMBL/GenBank/DDBJ databases">
        <authorList>
            <person name="Song W.-J."/>
            <person name="Kurnit D.M."/>
        </authorList>
    </citation>
    <scope>NUCLEOTIDE SEQUENCE [LARGE SCALE GENOMIC DNA]</scope>
    <source>
        <strain evidence="11 12">DSM 11393</strain>
    </source>
</reference>
<keyword evidence="4 8" id="KW-0540">Nuclease</keyword>
<dbReference type="SUPFAM" id="SSF50249">
    <property type="entry name" value="Nucleic acid-binding proteins"/>
    <property type="match status" value="3"/>
</dbReference>
<keyword evidence="6 8" id="KW-0269">Exonuclease</keyword>
<evidence type="ECO:0000256" key="9">
    <source>
        <dbReference type="SAM" id="MobiDB-lite"/>
    </source>
</evidence>
<dbReference type="InterPro" id="IPR013223">
    <property type="entry name" value="RNase_B_OB_dom"/>
</dbReference>
<dbReference type="Gene3D" id="2.40.50.140">
    <property type="entry name" value="Nucleic acid-binding proteins"/>
    <property type="match status" value="2"/>
</dbReference>
<name>A0A1M7RXC5_9BACT</name>
<evidence type="ECO:0000256" key="5">
    <source>
        <dbReference type="ARBA" id="ARBA00022801"/>
    </source>
</evidence>
<dbReference type="Pfam" id="PF00575">
    <property type="entry name" value="S1"/>
    <property type="match status" value="1"/>
</dbReference>
<proteinExistence type="inferred from homology"/>
<dbReference type="SMART" id="SM00316">
    <property type="entry name" value="S1"/>
    <property type="match status" value="1"/>
</dbReference>
<dbReference type="PANTHER" id="PTHR23355:SF9">
    <property type="entry name" value="DIS3-LIKE EXONUCLEASE 2"/>
    <property type="match status" value="1"/>
</dbReference>
<dbReference type="Pfam" id="PF08206">
    <property type="entry name" value="OB_RNB"/>
    <property type="match status" value="1"/>
</dbReference>
<dbReference type="InterPro" id="IPR012340">
    <property type="entry name" value="NA-bd_OB-fold"/>
</dbReference>
<keyword evidence="7 8" id="KW-0694">RNA-binding</keyword>
<dbReference type="NCBIfam" id="TIGR00358">
    <property type="entry name" value="3_prime_RNase"/>
    <property type="match status" value="1"/>
</dbReference>
<dbReference type="InterPro" id="IPR003029">
    <property type="entry name" value="S1_domain"/>
</dbReference>
<dbReference type="EC" id="3.1.13.1" evidence="8"/>
<dbReference type="PROSITE" id="PS50126">
    <property type="entry name" value="S1"/>
    <property type="match status" value="1"/>
</dbReference>
<comment type="subcellular location">
    <subcellularLocation>
        <location evidence="2 8">Cytoplasm</location>
    </subcellularLocation>
</comment>
<keyword evidence="3 8" id="KW-0963">Cytoplasm</keyword>
<comment type="function">
    <text evidence="8">3'-5' exoribonuclease that releases 5'-nucleoside monophosphates and is involved in maturation of structured RNAs.</text>
</comment>
<evidence type="ECO:0000256" key="1">
    <source>
        <dbReference type="ARBA" id="ARBA00001849"/>
    </source>
</evidence>
<sequence length="816" mass="93657">MKRIKKNINTDTIQTNKDHDFQDGTLPDILELLKKVNRPIKLDEILSFGHISRKHKRKLQDKIASLIKEKKITNLTGGSYYPTSLLNTQTGTLQIQRSGIGFVLPDVLEGQEKRSGKKNPEDIFIRPDHFGDAWHGDRVEVIIFPKRFGKRPEGQINAIIERGRKEILVKILQRVESKGKNIYMSVPLDERLNIAILLDFTSFFATNADKIKKIKPEILVLAKLGEHLKEEHPKLWTAEALEVLNEENDLRIQERLVKANHNIPIEFPQPVLDEAELLPKEPSQSEIKEREDLQSLGFVTIDGADSKDFDDAIFIEKTNNGFCLQVAIADVAHYVKPSSLLDKEAFERGNSYYFPLSVEPMLPEKLSNELCSLKPQVPRLVMYTKIIFDKNANILSTHFANATIKSKARLTYDQVFSALDENQADHQIKKEELATLMPMLSSAKELALLLREKRKERGSLDFEVPEPKAVFNEKGELIDLSKRSQNFAHQLIEEFMLAANEAVANFLHKKDIPVLFRNHAEPDMDKLDSLFKLIAGTNLINDLPVGFFKKAEAKSIAPLLRLIKNTTQEFLIARLTLRSMMQARYSPELEGHFGLASACYCHFTSPIRRYADLLVHRSLKYALKTSDAPKNTYDFKELEAISDQINKRERSAVDAEREIFKRFAIILLQEKIGTIFTAIVSGVTDFGIFVELNEVVAEGMIPLNSLKDDYYDYIQDRSELRGVRTGRIFKLGQAVNVKLMEVNYDRLELTFALFDENNENNEVQRKQKKPTERNFDKESKKPLKKTYQLTEYKEKKNPKSKNNTDTKKLSKNKKKR</sequence>
<feature type="compositionally biased region" description="Basic and acidic residues" evidence="9">
    <location>
        <begin position="762"/>
        <end position="781"/>
    </location>
</feature>
<dbReference type="SMART" id="SM00955">
    <property type="entry name" value="RNB"/>
    <property type="match status" value="1"/>
</dbReference>
<dbReference type="GO" id="GO:0003723">
    <property type="term" value="F:RNA binding"/>
    <property type="evidence" value="ECO:0007669"/>
    <property type="project" value="UniProtKB-UniRule"/>
</dbReference>
<accession>A0A1M7RXC5</accession>
<dbReference type="EMBL" id="FRDI01000002">
    <property type="protein sequence ID" value="SHN50821.1"/>
    <property type="molecule type" value="Genomic_DNA"/>
</dbReference>
<gene>
    <name evidence="8" type="primary">rnr</name>
    <name evidence="11" type="ORF">SAMN02745728_00289</name>
</gene>
<dbReference type="RefSeq" id="WP_072695752.1">
    <property type="nucleotide sequence ID" value="NZ_FRDI01000002.1"/>
</dbReference>
<dbReference type="NCBIfam" id="TIGR02063">
    <property type="entry name" value="RNase_R"/>
    <property type="match status" value="1"/>
</dbReference>
<evidence type="ECO:0000256" key="6">
    <source>
        <dbReference type="ARBA" id="ARBA00022839"/>
    </source>
</evidence>
<comment type="similarity">
    <text evidence="8">Belongs to the RNR ribonuclease family. RNase R subfamily.</text>
</comment>
<keyword evidence="5 8" id="KW-0378">Hydrolase</keyword>
<evidence type="ECO:0000256" key="8">
    <source>
        <dbReference type="HAMAP-Rule" id="MF_01895"/>
    </source>
</evidence>
<evidence type="ECO:0000256" key="4">
    <source>
        <dbReference type="ARBA" id="ARBA00022722"/>
    </source>
</evidence>
<feature type="region of interest" description="Disordered" evidence="9">
    <location>
        <begin position="760"/>
        <end position="816"/>
    </location>
</feature>
<evidence type="ECO:0000313" key="12">
    <source>
        <dbReference type="Proteomes" id="UP000186469"/>
    </source>
</evidence>
<keyword evidence="12" id="KW-1185">Reference proteome</keyword>
<dbReference type="CDD" id="cd04471">
    <property type="entry name" value="S1_RNase_R"/>
    <property type="match status" value="1"/>
</dbReference>
<dbReference type="GO" id="GO:0008859">
    <property type="term" value="F:exoribonuclease II activity"/>
    <property type="evidence" value="ECO:0007669"/>
    <property type="project" value="UniProtKB-UniRule"/>
</dbReference>
<dbReference type="InterPro" id="IPR050180">
    <property type="entry name" value="RNR_Ribonuclease"/>
</dbReference>
<dbReference type="Proteomes" id="UP000186469">
    <property type="component" value="Unassembled WGS sequence"/>
</dbReference>
<evidence type="ECO:0000256" key="2">
    <source>
        <dbReference type="ARBA" id="ARBA00004496"/>
    </source>
</evidence>
<protein>
    <recommendedName>
        <fullName evidence="8">Ribonuclease R</fullName>
        <shortName evidence="8">RNase R</shortName>
        <ecNumber evidence="8">3.1.13.1</ecNumber>
    </recommendedName>
</protein>
<dbReference type="OrthoDB" id="9764149at2"/>
<evidence type="ECO:0000313" key="11">
    <source>
        <dbReference type="EMBL" id="SHN50821.1"/>
    </source>
</evidence>
<feature type="compositionally biased region" description="Basic and acidic residues" evidence="9">
    <location>
        <begin position="791"/>
        <end position="808"/>
    </location>
</feature>
<dbReference type="Pfam" id="PF00773">
    <property type="entry name" value="RNB"/>
    <property type="match status" value="1"/>
</dbReference>
<dbReference type="HAMAP" id="MF_01895">
    <property type="entry name" value="RNase_R"/>
    <property type="match status" value="1"/>
</dbReference>
<dbReference type="GO" id="GO:0006402">
    <property type="term" value="P:mRNA catabolic process"/>
    <property type="evidence" value="ECO:0007669"/>
    <property type="project" value="TreeGrafter"/>
</dbReference>
<evidence type="ECO:0000256" key="3">
    <source>
        <dbReference type="ARBA" id="ARBA00022490"/>
    </source>
</evidence>
<comment type="catalytic activity">
    <reaction evidence="1 8">
        <text>Exonucleolytic cleavage in the 3'- to 5'-direction to yield nucleoside 5'-phosphates.</text>
        <dbReference type="EC" id="3.1.13.1"/>
    </reaction>
</comment>
<dbReference type="InterPro" id="IPR011805">
    <property type="entry name" value="RNase_R"/>
</dbReference>
<dbReference type="AlphaFoldDB" id="A0A1M7RXC5"/>
<dbReference type="STRING" id="1121455.SAMN02745728_00289"/>
<dbReference type="GO" id="GO:0005829">
    <property type="term" value="C:cytosol"/>
    <property type="evidence" value="ECO:0007669"/>
    <property type="project" value="TreeGrafter"/>
</dbReference>
<feature type="domain" description="S1 motif" evidence="10">
    <location>
        <begin position="673"/>
        <end position="752"/>
    </location>
</feature>
<organism evidence="11 12">
    <name type="scientific">Desulfovibrio litoralis DSM 11393</name>
    <dbReference type="NCBI Taxonomy" id="1121455"/>
    <lineage>
        <taxon>Bacteria</taxon>
        <taxon>Pseudomonadati</taxon>
        <taxon>Thermodesulfobacteriota</taxon>
        <taxon>Desulfovibrionia</taxon>
        <taxon>Desulfovibrionales</taxon>
        <taxon>Desulfovibrionaceae</taxon>
        <taxon>Desulfovibrio</taxon>
    </lineage>
</organism>
<dbReference type="InterPro" id="IPR001900">
    <property type="entry name" value="RNase_II/R"/>
</dbReference>
<evidence type="ECO:0000259" key="10">
    <source>
        <dbReference type="PROSITE" id="PS50126"/>
    </source>
</evidence>